<dbReference type="PANTHER" id="PTHR10566">
    <property type="entry name" value="CHAPERONE-ACTIVITY OF BC1 COMPLEX CABC1 -RELATED"/>
    <property type="match status" value="1"/>
</dbReference>
<comment type="caution">
    <text evidence="3">The sequence shown here is derived from an EMBL/GenBank/DDBJ whole genome shotgun (WGS) entry which is preliminary data.</text>
</comment>
<keyword evidence="4" id="KW-1185">Reference proteome</keyword>
<dbReference type="SUPFAM" id="SSF56112">
    <property type="entry name" value="Protein kinase-like (PK-like)"/>
    <property type="match status" value="1"/>
</dbReference>
<dbReference type="InterPro" id="IPR050154">
    <property type="entry name" value="UbiB_kinase"/>
</dbReference>
<dbReference type="InterPro" id="IPR004147">
    <property type="entry name" value="ABC1_dom"/>
</dbReference>
<dbReference type="eggNOG" id="COG0661">
    <property type="taxonomic scope" value="Bacteria"/>
</dbReference>
<evidence type="ECO:0000259" key="2">
    <source>
        <dbReference type="Pfam" id="PF03109"/>
    </source>
</evidence>
<dbReference type="InterPro" id="IPR011009">
    <property type="entry name" value="Kinase-like_dom_sf"/>
</dbReference>
<protein>
    <recommendedName>
        <fullName evidence="2">ABC1 atypical kinase-like domain-containing protein</fullName>
    </recommendedName>
</protein>
<comment type="similarity">
    <text evidence="1">Belongs to the protein kinase superfamily. ADCK protein kinase family.</text>
</comment>
<evidence type="ECO:0000256" key="1">
    <source>
        <dbReference type="ARBA" id="ARBA00009670"/>
    </source>
</evidence>
<gene>
    <name evidence="3" type="ORF">dsmv_3172</name>
</gene>
<dbReference type="AlphaFoldDB" id="S7TEZ7"/>
<dbReference type="Pfam" id="PF03109">
    <property type="entry name" value="ABC1"/>
    <property type="match status" value="1"/>
</dbReference>
<dbReference type="RefSeq" id="WP_020878262.1">
    <property type="nucleotide sequence ID" value="NZ_ATHJ01000109.1"/>
</dbReference>
<proteinExistence type="inferred from homology"/>
<reference evidence="3 4" key="1">
    <citation type="journal article" date="2013" name="Genome Announc.">
        <title>Draft genome sequences for three mercury-methylating, sulfate-reducing bacteria.</title>
        <authorList>
            <person name="Brown S.D."/>
            <person name="Hurt R.A.Jr."/>
            <person name="Gilmour C.C."/>
            <person name="Elias D.A."/>
        </authorList>
    </citation>
    <scope>NUCLEOTIDE SEQUENCE [LARGE SCALE GENOMIC DNA]</scope>
    <source>
        <strain evidence="3 4">DSM 2059</strain>
    </source>
</reference>
<dbReference type="PANTHER" id="PTHR10566:SF113">
    <property type="entry name" value="PROTEIN ACTIVITY OF BC1 COMPLEX KINASE 7, CHLOROPLASTIC"/>
    <property type="match status" value="1"/>
</dbReference>
<dbReference type="EMBL" id="ATHJ01000109">
    <property type="protein sequence ID" value="EPR35180.1"/>
    <property type="molecule type" value="Genomic_DNA"/>
</dbReference>
<dbReference type="OrthoDB" id="9795390at2"/>
<evidence type="ECO:0000313" key="4">
    <source>
        <dbReference type="Proteomes" id="UP000014977"/>
    </source>
</evidence>
<organism evidence="3 4">
    <name type="scientific">Desulfococcus multivorans DSM 2059</name>
    <dbReference type="NCBI Taxonomy" id="1121405"/>
    <lineage>
        <taxon>Bacteria</taxon>
        <taxon>Pseudomonadati</taxon>
        <taxon>Thermodesulfobacteriota</taxon>
        <taxon>Desulfobacteria</taxon>
        <taxon>Desulfobacterales</taxon>
        <taxon>Desulfococcaceae</taxon>
        <taxon>Desulfococcus</taxon>
    </lineage>
</organism>
<accession>S7TEZ7</accession>
<sequence length="554" mass="62542">MNMTSPSLPFDLDGRKKFLRHLSETLSRVDVEARLTAMADAVGHDRFRKQAADDIVAILRPADVLPRVYGGYRQVVTDGIRFILSRLPVERISRLMADQARLSPETPAGARLLMLARHLPTLHKLGQIIARNRHLDPSLKNWLVALEHAPCTVPMDDIIERIQAALGEDIARYDIRIGSAPIAEASVGLAVPFTFVREDGTRRRGVFKMLRPGVESCLREELDLLPELAGYLDARRHRYPLKHLHFADVFQDIRSALMEEADLSGEQKKLKAAFRFYHDRGPARVPTLYPFSTPEITAMAFLGGEKITEACTTPEDRRRLAEDLFRILIWRPLFSPDPRPPFHGDPHAGNLLAQCRDITGSFRLGLIDWSLSGTLPRDKRSRLIFTMLGILMAARDRISQGIQDLSVDDDRYTPAFRSRLDRAIDTITADNRYLTGGIAGKTFVLLDGLALEGFRFPSDLLLFRKAFFTLEGVLFDLCPAFDLDKAMAGEMALLMMTEGPQRWAAWSFPFMDRPENYRSLISNLDLRILAQHLMTLFFQQGTAMMTGLWTAAGD</sequence>
<evidence type="ECO:0000313" key="3">
    <source>
        <dbReference type="EMBL" id="EPR35180.1"/>
    </source>
</evidence>
<dbReference type="Proteomes" id="UP000014977">
    <property type="component" value="Unassembled WGS sequence"/>
</dbReference>
<feature type="domain" description="ABC1 atypical kinase-like" evidence="2">
    <location>
        <begin position="153"/>
        <end position="398"/>
    </location>
</feature>
<name>S7TEZ7_DESML</name>
<dbReference type="STRING" id="897.B2D07_09950"/>